<reference evidence="9 10" key="1">
    <citation type="journal article" date="2024" name="Nat. Commun.">
        <title>Phylogenomics reveals the evolutionary origins of lichenization in chlorophyte algae.</title>
        <authorList>
            <person name="Puginier C."/>
            <person name="Libourel C."/>
            <person name="Otte J."/>
            <person name="Skaloud P."/>
            <person name="Haon M."/>
            <person name="Grisel S."/>
            <person name="Petersen M."/>
            <person name="Berrin J.G."/>
            <person name="Delaux P.M."/>
            <person name="Dal Grande F."/>
            <person name="Keller J."/>
        </authorList>
    </citation>
    <scope>NUCLEOTIDE SEQUENCE [LARGE SCALE GENOMIC DNA]</scope>
    <source>
        <strain evidence="9 10">SAG 245.80</strain>
    </source>
</reference>
<keyword evidence="6" id="KW-0862">Zinc</keyword>
<dbReference type="PANTHER" id="PTHR10410">
    <property type="entry name" value="EUKARYOTIC TRANSLATION INITIATION FACTOR 3 -RELATED"/>
    <property type="match status" value="1"/>
</dbReference>
<dbReference type="AlphaFoldDB" id="A0AAW1R3V5"/>
<dbReference type="InterPro" id="IPR040961">
    <property type="entry name" value="CSN5_C"/>
</dbReference>
<feature type="domain" description="MPN" evidence="8">
    <location>
        <begin position="56"/>
        <end position="193"/>
    </location>
</feature>
<evidence type="ECO:0000256" key="4">
    <source>
        <dbReference type="ARBA" id="ARBA00022790"/>
    </source>
</evidence>
<organism evidence="9 10">
    <name type="scientific">Elliptochloris bilobata</name>
    <dbReference type="NCBI Taxonomy" id="381761"/>
    <lineage>
        <taxon>Eukaryota</taxon>
        <taxon>Viridiplantae</taxon>
        <taxon>Chlorophyta</taxon>
        <taxon>core chlorophytes</taxon>
        <taxon>Trebouxiophyceae</taxon>
        <taxon>Trebouxiophyceae incertae sedis</taxon>
        <taxon>Elliptochloris clade</taxon>
        <taxon>Elliptochloris</taxon>
    </lineage>
</organism>
<evidence type="ECO:0000256" key="5">
    <source>
        <dbReference type="ARBA" id="ARBA00022801"/>
    </source>
</evidence>
<name>A0AAW1R3V5_9CHLO</name>
<dbReference type="Gene3D" id="3.40.140.10">
    <property type="entry name" value="Cytidine Deaminase, domain 2"/>
    <property type="match status" value="1"/>
</dbReference>
<protein>
    <recommendedName>
        <fullName evidence="8">MPN domain-containing protein</fullName>
    </recommendedName>
</protein>
<dbReference type="GO" id="GO:0046872">
    <property type="term" value="F:metal ion binding"/>
    <property type="evidence" value="ECO:0007669"/>
    <property type="project" value="UniProtKB-KW"/>
</dbReference>
<dbReference type="InterPro" id="IPR050242">
    <property type="entry name" value="JAMM_MPN+_peptidase_M67A"/>
</dbReference>
<accession>A0AAW1R3V5</accession>
<comment type="caution">
    <text evidence="9">The sequence shown here is derived from an EMBL/GenBank/DDBJ whole genome shotgun (WGS) entry which is preliminary data.</text>
</comment>
<evidence type="ECO:0000256" key="1">
    <source>
        <dbReference type="ARBA" id="ARBA00006008"/>
    </source>
</evidence>
<dbReference type="CDD" id="cd08069">
    <property type="entry name" value="MPN_RPN11_CSN5"/>
    <property type="match status" value="1"/>
</dbReference>
<keyword evidence="5" id="KW-0378">Hydrolase</keyword>
<evidence type="ECO:0000259" key="8">
    <source>
        <dbReference type="PROSITE" id="PS50249"/>
    </source>
</evidence>
<dbReference type="GO" id="GO:0008237">
    <property type="term" value="F:metallopeptidase activity"/>
    <property type="evidence" value="ECO:0007669"/>
    <property type="project" value="UniProtKB-KW"/>
</dbReference>
<dbReference type="EMBL" id="JALJOU010000051">
    <property type="protein sequence ID" value="KAK9828404.1"/>
    <property type="molecule type" value="Genomic_DNA"/>
</dbReference>
<keyword evidence="2" id="KW-0645">Protease</keyword>
<evidence type="ECO:0000256" key="7">
    <source>
        <dbReference type="ARBA" id="ARBA00023049"/>
    </source>
</evidence>
<evidence type="ECO:0000256" key="6">
    <source>
        <dbReference type="ARBA" id="ARBA00022833"/>
    </source>
</evidence>
<dbReference type="SUPFAM" id="SSF102712">
    <property type="entry name" value="JAB1/MPN domain"/>
    <property type="match status" value="1"/>
</dbReference>
<sequence>MAEDAGAAQRRWELENELAQPQDAVADSYYHYDLAEQQQLQREKPWSKDPHYFKRVHISALALLKMAMHAKSGGNIEVMGMLQGKVVGQAFIVVDAFALPVEGTETRVNAQTEAYEYMVDFAETTKLSGRLENMVGWYHSHPGYGCWLSGIDCQTQMTQQMFQEPFLALVIDPHRTIAAGKVELGAFRTYPQNYKPPDEPASEYQTIPLEKIEDFGVHCKSYYALEVDYFKSSLDAALLDTLWNKYWVNTLAASPLLATRALGTGQLTDIAAKMEASDQQMATSGRAARFAGALDKKSGAGEAQLAKVCRDAAKFAVEQVKGLSCQVVKDLVFNRPVLPSVRATHAPAVAAHGPGDSAPMET</sequence>
<evidence type="ECO:0000256" key="3">
    <source>
        <dbReference type="ARBA" id="ARBA00022723"/>
    </source>
</evidence>
<keyword evidence="4" id="KW-0736">Signalosome</keyword>
<dbReference type="InterPro" id="IPR000555">
    <property type="entry name" value="JAMM/MPN+_dom"/>
</dbReference>
<dbReference type="Pfam" id="PF01398">
    <property type="entry name" value="JAB"/>
    <property type="match status" value="1"/>
</dbReference>
<dbReference type="GO" id="GO:0008180">
    <property type="term" value="C:COP9 signalosome"/>
    <property type="evidence" value="ECO:0007669"/>
    <property type="project" value="UniProtKB-KW"/>
</dbReference>
<dbReference type="InterPro" id="IPR037518">
    <property type="entry name" value="MPN"/>
</dbReference>
<gene>
    <name evidence="9" type="ORF">WJX81_004855</name>
</gene>
<dbReference type="FunFam" id="3.40.140.10:FF:000003">
    <property type="entry name" value="COP9 signalosome complex subunit 5"/>
    <property type="match status" value="1"/>
</dbReference>
<dbReference type="Pfam" id="PF18323">
    <property type="entry name" value="CSN5_C"/>
    <property type="match status" value="1"/>
</dbReference>
<dbReference type="GO" id="GO:0006508">
    <property type="term" value="P:proteolysis"/>
    <property type="evidence" value="ECO:0007669"/>
    <property type="project" value="UniProtKB-KW"/>
</dbReference>
<evidence type="ECO:0000313" key="9">
    <source>
        <dbReference type="EMBL" id="KAK9828404.1"/>
    </source>
</evidence>
<dbReference type="SMART" id="SM00232">
    <property type="entry name" value="JAB_MPN"/>
    <property type="match status" value="1"/>
</dbReference>
<evidence type="ECO:0000256" key="2">
    <source>
        <dbReference type="ARBA" id="ARBA00022670"/>
    </source>
</evidence>
<evidence type="ECO:0000313" key="10">
    <source>
        <dbReference type="Proteomes" id="UP001445335"/>
    </source>
</evidence>
<proteinExistence type="inferred from homology"/>
<keyword evidence="7" id="KW-0482">Metalloprotease</keyword>
<dbReference type="PROSITE" id="PS50249">
    <property type="entry name" value="MPN"/>
    <property type="match status" value="1"/>
</dbReference>
<dbReference type="Proteomes" id="UP001445335">
    <property type="component" value="Unassembled WGS sequence"/>
</dbReference>
<keyword evidence="3" id="KW-0479">Metal-binding</keyword>
<keyword evidence="10" id="KW-1185">Reference proteome</keyword>
<comment type="similarity">
    <text evidence="1">Belongs to the peptidase M67A family. CSN5 subfamily.</text>
</comment>